<feature type="non-terminal residue" evidence="1">
    <location>
        <position position="108"/>
    </location>
</feature>
<proteinExistence type="predicted"/>
<evidence type="ECO:0000313" key="2">
    <source>
        <dbReference type="Proteomes" id="UP001159427"/>
    </source>
</evidence>
<gene>
    <name evidence="1" type="ORF">PEVE_00011831</name>
</gene>
<reference evidence="1 2" key="1">
    <citation type="submission" date="2022-05" db="EMBL/GenBank/DDBJ databases">
        <authorList>
            <consortium name="Genoscope - CEA"/>
            <person name="William W."/>
        </authorList>
    </citation>
    <scope>NUCLEOTIDE SEQUENCE [LARGE SCALE GENOMIC DNA]</scope>
</reference>
<organism evidence="1 2">
    <name type="scientific">Porites evermanni</name>
    <dbReference type="NCBI Taxonomy" id="104178"/>
    <lineage>
        <taxon>Eukaryota</taxon>
        <taxon>Metazoa</taxon>
        <taxon>Cnidaria</taxon>
        <taxon>Anthozoa</taxon>
        <taxon>Hexacorallia</taxon>
        <taxon>Scleractinia</taxon>
        <taxon>Fungiina</taxon>
        <taxon>Poritidae</taxon>
        <taxon>Porites</taxon>
    </lineage>
</organism>
<dbReference type="Proteomes" id="UP001159427">
    <property type="component" value="Unassembled WGS sequence"/>
</dbReference>
<sequence length="108" mass="12111">YFKTPRKCGIFGVCCEAIPRQLNFLIDESVLTGKGANSTISYVHIFFEKHGLGEKNAQHHADNSGHTKFEPDWCFGLLKQRTRRTFISSLFDIGTCVEESASVNVAEL</sequence>
<accession>A0ABN8RGH2</accession>
<feature type="non-terminal residue" evidence="1">
    <location>
        <position position="1"/>
    </location>
</feature>
<evidence type="ECO:0000313" key="1">
    <source>
        <dbReference type="EMBL" id="CAH3178510.1"/>
    </source>
</evidence>
<name>A0ABN8RGH2_9CNID</name>
<protein>
    <submittedName>
        <fullName evidence="1">Uncharacterized protein</fullName>
    </submittedName>
</protein>
<comment type="caution">
    <text evidence="1">The sequence shown here is derived from an EMBL/GenBank/DDBJ whole genome shotgun (WGS) entry which is preliminary data.</text>
</comment>
<dbReference type="EMBL" id="CALNXI010001861">
    <property type="protein sequence ID" value="CAH3178510.1"/>
    <property type="molecule type" value="Genomic_DNA"/>
</dbReference>
<dbReference type="PANTHER" id="PTHR34415:SF1">
    <property type="entry name" value="INTEGRASE CATALYTIC DOMAIN-CONTAINING PROTEIN"/>
    <property type="match status" value="1"/>
</dbReference>
<dbReference type="PANTHER" id="PTHR34415">
    <property type="entry name" value="INTEGRASE CATALYTIC DOMAIN-CONTAINING PROTEIN"/>
    <property type="match status" value="1"/>
</dbReference>
<keyword evidence="2" id="KW-1185">Reference proteome</keyword>